<dbReference type="Gene3D" id="2.40.420.20">
    <property type="match status" value="1"/>
</dbReference>
<evidence type="ECO:0000313" key="3">
    <source>
        <dbReference type="Proteomes" id="UP000319836"/>
    </source>
</evidence>
<dbReference type="PANTHER" id="PTHR30469">
    <property type="entry name" value="MULTIDRUG RESISTANCE PROTEIN MDTA"/>
    <property type="match status" value="1"/>
</dbReference>
<dbReference type="Pfam" id="PF25989">
    <property type="entry name" value="YknX_C"/>
    <property type="match status" value="1"/>
</dbReference>
<evidence type="ECO:0000259" key="1">
    <source>
        <dbReference type="Pfam" id="PF25989"/>
    </source>
</evidence>
<sequence length="110" mass="11626">MQVKVSILDRDPRILPEMGAKVEFTREPGDALNNAARRVMIPGAAVTQGKDGARVWVVENGKASARTVDVGPARGNQVEIRRGLAGGEQVVLDAPAALKEGARVRIKSSG</sequence>
<dbReference type="GO" id="GO:0015562">
    <property type="term" value="F:efflux transmembrane transporter activity"/>
    <property type="evidence" value="ECO:0007669"/>
    <property type="project" value="TreeGrafter"/>
</dbReference>
<organism evidence="2 3">
    <name type="scientific">Eiseniibacteriota bacterium</name>
    <dbReference type="NCBI Taxonomy" id="2212470"/>
    <lineage>
        <taxon>Bacteria</taxon>
        <taxon>Candidatus Eiseniibacteriota</taxon>
    </lineage>
</organism>
<dbReference type="Proteomes" id="UP000319836">
    <property type="component" value="Unassembled WGS sequence"/>
</dbReference>
<name>A0A538U370_UNCEI</name>
<dbReference type="PANTHER" id="PTHR30469:SF38">
    <property type="entry name" value="HLYD FAMILY SECRETION PROTEIN"/>
    <property type="match status" value="1"/>
</dbReference>
<accession>A0A538U370</accession>
<dbReference type="GO" id="GO:1990281">
    <property type="term" value="C:efflux pump complex"/>
    <property type="evidence" value="ECO:0007669"/>
    <property type="project" value="TreeGrafter"/>
</dbReference>
<proteinExistence type="predicted"/>
<feature type="domain" description="YknX-like C-terminal permuted SH3-like" evidence="1">
    <location>
        <begin position="40"/>
        <end position="105"/>
    </location>
</feature>
<protein>
    <recommendedName>
        <fullName evidence="1">YknX-like C-terminal permuted SH3-like domain-containing protein</fullName>
    </recommendedName>
</protein>
<dbReference type="InterPro" id="IPR058637">
    <property type="entry name" value="YknX-like_C"/>
</dbReference>
<gene>
    <name evidence="2" type="ORF">E6K80_08840</name>
</gene>
<evidence type="ECO:0000313" key="2">
    <source>
        <dbReference type="EMBL" id="TMQ70335.1"/>
    </source>
</evidence>
<dbReference type="EMBL" id="VBPA01000215">
    <property type="protein sequence ID" value="TMQ70335.1"/>
    <property type="molecule type" value="Genomic_DNA"/>
</dbReference>
<comment type="caution">
    <text evidence="2">The sequence shown here is derived from an EMBL/GenBank/DDBJ whole genome shotgun (WGS) entry which is preliminary data.</text>
</comment>
<reference evidence="2 3" key="1">
    <citation type="journal article" date="2019" name="Nat. Microbiol.">
        <title>Mediterranean grassland soil C-N compound turnover is dependent on rainfall and depth, and is mediated by genomically divergent microorganisms.</title>
        <authorList>
            <person name="Diamond S."/>
            <person name="Andeer P.F."/>
            <person name="Li Z."/>
            <person name="Crits-Christoph A."/>
            <person name="Burstein D."/>
            <person name="Anantharaman K."/>
            <person name="Lane K.R."/>
            <person name="Thomas B.C."/>
            <person name="Pan C."/>
            <person name="Northen T.R."/>
            <person name="Banfield J.F."/>
        </authorList>
    </citation>
    <scope>NUCLEOTIDE SEQUENCE [LARGE SCALE GENOMIC DNA]</scope>
    <source>
        <strain evidence="2">WS_10</strain>
    </source>
</reference>
<dbReference type="AlphaFoldDB" id="A0A538U370"/>